<name>A0ABR4ACP2_9LECA</name>
<gene>
    <name evidence="2" type="ORF">N7G274_004375</name>
</gene>
<keyword evidence="3" id="KW-1185">Reference proteome</keyword>
<protein>
    <submittedName>
        <fullName evidence="2">Uncharacterized protein</fullName>
    </submittedName>
</protein>
<proteinExistence type="predicted"/>
<organism evidence="2 3">
    <name type="scientific">Stereocaulon virgatum</name>
    <dbReference type="NCBI Taxonomy" id="373712"/>
    <lineage>
        <taxon>Eukaryota</taxon>
        <taxon>Fungi</taxon>
        <taxon>Dikarya</taxon>
        <taxon>Ascomycota</taxon>
        <taxon>Pezizomycotina</taxon>
        <taxon>Lecanoromycetes</taxon>
        <taxon>OSLEUM clade</taxon>
        <taxon>Lecanoromycetidae</taxon>
        <taxon>Lecanorales</taxon>
        <taxon>Lecanorineae</taxon>
        <taxon>Stereocaulaceae</taxon>
        <taxon>Stereocaulon</taxon>
    </lineage>
</organism>
<evidence type="ECO:0000313" key="2">
    <source>
        <dbReference type="EMBL" id="KAL2042616.1"/>
    </source>
</evidence>
<dbReference type="Proteomes" id="UP001590950">
    <property type="component" value="Unassembled WGS sequence"/>
</dbReference>
<accession>A0ABR4ACP2</accession>
<feature type="region of interest" description="Disordered" evidence="1">
    <location>
        <begin position="409"/>
        <end position="430"/>
    </location>
</feature>
<feature type="compositionally biased region" description="Polar residues" evidence="1">
    <location>
        <begin position="420"/>
        <end position="430"/>
    </location>
</feature>
<sequence length="430" mass="47758">MAMSPDLNSHYTFLQTLCEIERLVVTRAKMIDAYVDVCSIGRIIMKKIDVLVSSNVVVSKIDCLMHIERLAEASLKIRMGTETMKDCMEQSLNKIECNLHDGNSLHKIMELKLDALVKLAATDTESDRFFLSDRLVDLANKMMDFKIHSVISVKCSMLMSLSNVELSRPARGASQSSDDDEDGILTPNESDSVSIMASNEEISSKKGAQELPDALKEADPAKTAMSMNIQDRESRIRQLETELASLKTGGGADLSTTVSELVTKVAKGERVRKDQNLRIKGLESINSRLRDDYSRPRTELKNAHRSLGKTEVMICNPKTPLTPPETNSHHPEPIVVERSARKLPRPAGGAMPTDPTWQWPTVHSDLPKRAFTRGRESAGTRAYTFVKPDEHVQWTCFDGPTTFTAKAVPEESKPELWGNHSASDCDTTDG</sequence>
<comment type="caution">
    <text evidence="2">The sequence shown here is derived from an EMBL/GenBank/DDBJ whole genome shotgun (WGS) entry which is preliminary data.</text>
</comment>
<dbReference type="EMBL" id="JBEFKJ010000013">
    <property type="protein sequence ID" value="KAL2042616.1"/>
    <property type="molecule type" value="Genomic_DNA"/>
</dbReference>
<reference evidence="2 3" key="1">
    <citation type="submission" date="2024-09" db="EMBL/GenBank/DDBJ databases">
        <title>Rethinking Asexuality: The Enigmatic Case of Functional Sexual Genes in Lepraria (Stereocaulaceae).</title>
        <authorList>
            <person name="Doellman M."/>
            <person name="Sun Y."/>
            <person name="Barcenas-Pena A."/>
            <person name="Lumbsch H.T."/>
            <person name="Grewe F."/>
        </authorList>
    </citation>
    <scope>NUCLEOTIDE SEQUENCE [LARGE SCALE GENOMIC DNA]</scope>
    <source>
        <strain evidence="2 3">Mercado 3170</strain>
    </source>
</reference>
<evidence type="ECO:0000313" key="3">
    <source>
        <dbReference type="Proteomes" id="UP001590950"/>
    </source>
</evidence>
<feature type="region of interest" description="Disordered" evidence="1">
    <location>
        <begin position="168"/>
        <end position="195"/>
    </location>
</feature>
<evidence type="ECO:0000256" key="1">
    <source>
        <dbReference type="SAM" id="MobiDB-lite"/>
    </source>
</evidence>